<keyword evidence="4" id="KW-1185">Reference proteome</keyword>
<gene>
    <name evidence="3" type="ORF">DES49_0164</name>
</gene>
<dbReference type="SUPFAM" id="SSF56935">
    <property type="entry name" value="Porins"/>
    <property type="match status" value="1"/>
</dbReference>
<feature type="signal peptide" evidence="2">
    <location>
        <begin position="1"/>
        <end position="22"/>
    </location>
</feature>
<dbReference type="RefSeq" id="WP_133734493.1">
    <property type="nucleotide sequence ID" value="NZ_SOAX01000001.1"/>
</dbReference>
<keyword evidence="2" id="KW-0732">Signal</keyword>
<evidence type="ECO:0008006" key="5">
    <source>
        <dbReference type="Google" id="ProtNLM"/>
    </source>
</evidence>
<protein>
    <recommendedName>
        <fullName evidence="5">Zinc-regulated TonB-dependent outer membrane receptor</fullName>
    </recommendedName>
</protein>
<accession>A0A4R7K0I3</accession>
<dbReference type="OrthoDB" id="9788733at2"/>
<feature type="chain" id="PRO_5020747079" description="Zinc-regulated TonB-dependent outer membrane receptor" evidence="2">
    <location>
        <begin position="23"/>
        <end position="431"/>
    </location>
</feature>
<evidence type="ECO:0000313" key="3">
    <source>
        <dbReference type="EMBL" id="TDT44065.1"/>
    </source>
</evidence>
<reference evidence="3 4" key="1">
    <citation type="submission" date="2019-03" db="EMBL/GenBank/DDBJ databases">
        <title>Genomic Encyclopedia of Type Strains, Phase IV (KMG-IV): sequencing the most valuable type-strain genomes for metagenomic binning, comparative biology and taxonomic classification.</title>
        <authorList>
            <person name="Goeker M."/>
        </authorList>
    </citation>
    <scope>NUCLEOTIDE SEQUENCE [LARGE SCALE GENOMIC DNA]</scope>
    <source>
        <strain evidence="3 4">DSM 15505</strain>
    </source>
</reference>
<dbReference type="Proteomes" id="UP000295830">
    <property type="component" value="Unassembled WGS sequence"/>
</dbReference>
<dbReference type="AlphaFoldDB" id="A0A4R7K0I3"/>
<dbReference type="Gene3D" id="2.40.160.10">
    <property type="entry name" value="Porin"/>
    <property type="match status" value="1"/>
</dbReference>
<organism evidence="3 4">
    <name type="scientific">Halospina denitrificans</name>
    <dbReference type="NCBI Taxonomy" id="332522"/>
    <lineage>
        <taxon>Bacteria</taxon>
        <taxon>Pseudomonadati</taxon>
        <taxon>Pseudomonadota</taxon>
        <taxon>Gammaproteobacteria</taxon>
        <taxon>Halospina</taxon>
    </lineage>
</organism>
<dbReference type="InterPro" id="IPR023614">
    <property type="entry name" value="Porin_dom_sf"/>
</dbReference>
<comment type="caution">
    <text evidence="3">The sequence shown here is derived from an EMBL/GenBank/DDBJ whole genome shotgun (WGS) entry which is preliminary data.</text>
</comment>
<proteinExistence type="predicted"/>
<feature type="compositionally biased region" description="Basic and acidic residues" evidence="1">
    <location>
        <begin position="71"/>
        <end position="84"/>
    </location>
</feature>
<evidence type="ECO:0000313" key="4">
    <source>
        <dbReference type="Proteomes" id="UP000295830"/>
    </source>
</evidence>
<name>A0A4R7K0I3_9GAMM</name>
<sequence>MNTRQRLTPILAVSLLNAPAWAQQGNSTEDTSPLIINGNQFNPAISVILDGIYGNFSRKTDAPAGFGEGNEAEHGDHGNEEHGHGVEEGFQLRETEVAISGSIDPYLDASVTAAIGDEGVELEEAYVLTTALPAGFRIKAGKFLSDVGYINRQHPHSWDFVDQPWMRKFLFGDEGLNETGVQLAWVAPTAQYTRLGVEILEGENEGVANQLGDVEPGLEASTGPRLVTAFATYAPNLGYDHALQLGISGGFTDAFQQRHEHEGNVEILQGDSWFAGVDTVYKYDAPGPGGRGDFKLQAEYLIRARDLEFQEFTPNNDHFDAVGTPQTLRPKQDGAYVQGLYAIAGRWDAGLRLDAIGMANKVFEGTEREEAGTSFRYTGQLSYSPTEFSRFRTQLAYLDPDQGHAGGPSENAWQFMLQYNLSLGAHGAHRF</sequence>
<evidence type="ECO:0000256" key="1">
    <source>
        <dbReference type="SAM" id="MobiDB-lite"/>
    </source>
</evidence>
<evidence type="ECO:0000256" key="2">
    <source>
        <dbReference type="SAM" id="SignalP"/>
    </source>
</evidence>
<dbReference type="EMBL" id="SOAX01000001">
    <property type="protein sequence ID" value="TDT44065.1"/>
    <property type="molecule type" value="Genomic_DNA"/>
</dbReference>
<feature type="region of interest" description="Disordered" evidence="1">
    <location>
        <begin position="63"/>
        <end position="84"/>
    </location>
</feature>